<dbReference type="CDD" id="cd05387">
    <property type="entry name" value="BY-kinase"/>
    <property type="match status" value="1"/>
</dbReference>
<organism evidence="5 6">
    <name type="scientific">Aetokthonos hydrillicola Thurmond2011</name>
    <dbReference type="NCBI Taxonomy" id="2712845"/>
    <lineage>
        <taxon>Bacteria</taxon>
        <taxon>Bacillati</taxon>
        <taxon>Cyanobacteriota</taxon>
        <taxon>Cyanophyceae</taxon>
        <taxon>Nostocales</taxon>
        <taxon>Hapalosiphonaceae</taxon>
        <taxon>Aetokthonos</taxon>
    </lineage>
</organism>
<evidence type="ECO:0000313" key="5">
    <source>
        <dbReference type="EMBL" id="MDR9893926.1"/>
    </source>
</evidence>
<dbReference type="InterPro" id="IPR027417">
    <property type="entry name" value="P-loop_NTPase"/>
</dbReference>
<dbReference type="PANTHER" id="PTHR32309:SF13">
    <property type="entry name" value="FERRIC ENTEROBACTIN TRANSPORT PROTEIN FEPE"/>
    <property type="match status" value="1"/>
</dbReference>
<evidence type="ECO:0000259" key="3">
    <source>
        <dbReference type="Pfam" id="PF01656"/>
    </source>
</evidence>
<keyword evidence="2" id="KW-0067">ATP-binding</keyword>
<dbReference type="SUPFAM" id="SSF52540">
    <property type="entry name" value="P-loop containing nucleoside triphosphate hydrolases"/>
    <property type="match status" value="1"/>
</dbReference>
<dbReference type="GO" id="GO:0005886">
    <property type="term" value="C:plasma membrane"/>
    <property type="evidence" value="ECO:0007669"/>
    <property type="project" value="TreeGrafter"/>
</dbReference>
<dbReference type="GO" id="GO:0004713">
    <property type="term" value="F:protein tyrosine kinase activity"/>
    <property type="evidence" value="ECO:0007669"/>
    <property type="project" value="TreeGrafter"/>
</dbReference>
<feature type="domain" description="Tyrosine-protein kinase G-rich" evidence="4">
    <location>
        <begin position="357"/>
        <end position="434"/>
    </location>
</feature>
<reference evidence="6" key="1">
    <citation type="journal article" date="2021" name="Science">
        <title>Hunting the eagle killer: A cyanobacterial neurotoxin causes vacuolar myelinopathy.</title>
        <authorList>
            <person name="Breinlinger S."/>
            <person name="Phillips T.J."/>
            <person name="Haram B.N."/>
            <person name="Mares J."/>
            <person name="Martinez Yerena J.A."/>
            <person name="Hrouzek P."/>
            <person name="Sobotka R."/>
            <person name="Henderson W.M."/>
            <person name="Schmieder P."/>
            <person name="Williams S.M."/>
            <person name="Lauderdale J.D."/>
            <person name="Wilde H.D."/>
            <person name="Gerrin W."/>
            <person name="Kust A."/>
            <person name="Washington J.W."/>
            <person name="Wagner C."/>
            <person name="Geier B."/>
            <person name="Liebeke M."/>
            <person name="Enke H."/>
            <person name="Niedermeyer T.H.J."/>
            <person name="Wilde S.B."/>
        </authorList>
    </citation>
    <scope>NUCLEOTIDE SEQUENCE [LARGE SCALE GENOMIC DNA]</scope>
    <source>
        <strain evidence="6">Thurmond2011</strain>
    </source>
</reference>
<accession>A0AAP5I3A5</accession>
<dbReference type="RefSeq" id="WP_208341246.1">
    <property type="nucleotide sequence ID" value="NZ_CAWQFN010000835.1"/>
</dbReference>
<dbReference type="Proteomes" id="UP000667802">
    <property type="component" value="Unassembled WGS sequence"/>
</dbReference>
<sequence>MTGITKIVVRHWKLLLAWNTVLLVLTAANIKLTPKEWTSKAELILPNVTSNLNADLGKLGNLKDSGVVFSQQLNPLKILSSIATSNEVITKVWEADPEKGLYKLKDFKGLFHVSPESESTVISVTVNGSSPEIATQRGNTFIEKFQQRLQELRTQQAMEQSEFIQTEVKEAHNKLLRSQTTLAEFKRSANLVSSEDQTKNLIVNINTLDAAKAQVLAESTSNKELAKLLSNRLNLTPSEAMRSVRLQENKEYQSIRQKLSEVEGSLTSAQVKLTNDHPIVKELLVHRQVLVRQLQQNISESTGNVAGVNTKIGDNTASLIRQLVLTESEATAMQKKAELLQSQVDNLRKTLKSFPSQQAQLQELQSQYEIAAGVYNGLVAQAKQAKLGAFSAYPTVQVLDQFTVEPQVSSPKVKLIVLGAIIASAFSSIAIVLFMENRNPLLNSRDIQRTKIPVLGSISPIKGLALKIQQHVGEDIEFQRLASSVSLMQLEKARLMIASATSGEGKTIITVGLANALINLGFRVLVVDGDFRKAQLSRYLNHQRRREQNLQLMVVNIRPGLDLLTPTVDLDKVSEFVARGRFEECLSVVQDSGNYDYVLVDSASINMTSETTLIATAVSNVLFVVRPGVSDRNPFNNSIEQLTRHKATIVGLVVNGVETNTQGYLYDSQTVESN</sequence>
<dbReference type="InterPro" id="IPR005702">
    <property type="entry name" value="Wzc-like_C"/>
</dbReference>
<feature type="domain" description="CobQ/CobB/MinD/ParA nucleotide binding" evidence="3">
    <location>
        <begin position="495"/>
        <end position="661"/>
    </location>
</feature>
<dbReference type="Pfam" id="PF01656">
    <property type="entry name" value="CbiA"/>
    <property type="match status" value="1"/>
</dbReference>
<dbReference type="InterPro" id="IPR050445">
    <property type="entry name" value="Bact_polysacc_biosynth/exp"/>
</dbReference>
<evidence type="ECO:0000256" key="1">
    <source>
        <dbReference type="ARBA" id="ARBA00022741"/>
    </source>
</evidence>
<gene>
    <name evidence="5" type="ORF">G7B40_004970</name>
</gene>
<evidence type="ECO:0000256" key="2">
    <source>
        <dbReference type="ARBA" id="ARBA00022840"/>
    </source>
</evidence>
<dbReference type="AlphaFoldDB" id="A0AAP5I3A5"/>
<dbReference type="Pfam" id="PF13807">
    <property type="entry name" value="GNVR"/>
    <property type="match status" value="1"/>
</dbReference>
<keyword evidence="1" id="KW-0547">Nucleotide-binding</keyword>
<proteinExistence type="predicted"/>
<evidence type="ECO:0000313" key="6">
    <source>
        <dbReference type="Proteomes" id="UP000667802"/>
    </source>
</evidence>
<dbReference type="InterPro" id="IPR032807">
    <property type="entry name" value="GNVR"/>
</dbReference>
<dbReference type="EMBL" id="JAALHA020000001">
    <property type="protein sequence ID" value="MDR9893926.1"/>
    <property type="molecule type" value="Genomic_DNA"/>
</dbReference>
<name>A0AAP5I3A5_9CYAN</name>
<dbReference type="InterPro" id="IPR002586">
    <property type="entry name" value="CobQ/CobB/MinD/ParA_Nub-bd_dom"/>
</dbReference>
<protein>
    <submittedName>
        <fullName evidence="5">AAA family ATPase</fullName>
    </submittedName>
</protein>
<keyword evidence="6" id="KW-1185">Reference proteome</keyword>
<evidence type="ECO:0000259" key="4">
    <source>
        <dbReference type="Pfam" id="PF13807"/>
    </source>
</evidence>
<comment type="caution">
    <text evidence="5">The sequence shown here is derived from an EMBL/GenBank/DDBJ whole genome shotgun (WGS) entry which is preliminary data.</text>
</comment>
<dbReference type="PANTHER" id="PTHR32309">
    <property type="entry name" value="TYROSINE-PROTEIN KINASE"/>
    <property type="match status" value="1"/>
</dbReference>
<dbReference type="Gene3D" id="3.40.50.300">
    <property type="entry name" value="P-loop containing nucleotide triphosphate hydrolases"/>
    <property type="match status" value="1"/>
</dbReference>